<name>A0A0M3JU18_ANISI</name>
<proteinExistence type="predicted"/>
<feature type="transmembrane region" description="Helical" evidence="1">
    <location>
        <begin position="33"/>
        <end position="58"/>
    </location>
</feature>
<dbReference type="GO" id="GO:0005886">
    <property type="term" value="C:plasma membrane"/>
    <property type="evidence" value="ECO:0007669"/>
    <property type="project" value="TreeGrafter"/>
</dbReference>
<dbReference type="AlphaFoldDB" id="A0A0M3JU18"/>
<reference evidence="2 3" key="2">
    <citation type="submission" date="2018-11" db="EMBL/GenBank/DDBJ databases">
        <authorList>
            <consortium name="Pathogen Informatics"/>
        </authorList>
    </citation>
    <scope>NUCLEOTIDE SEQUENCE [LARGE SCALE GENOMIC DNA]</scope>
</reference>
<evidence type="ECO:0000313" key="3">
    <source>
        <dbReference type="Proteomes" id="UP000267096"/>
    </source>
</evidence>
<dbReference type="GO" id="GO:0030659">
    <property type="term" value="C:cytoplasmic vesicle membrane"/>
    <property type="evidence" value="ECO:0007669"/>
    <property type="project" value="TreeGrafter"/>
</dbReference>
<reference evidence="4" key="1">
    <citation type="submission" date="2017-02" db="UniProtKB">
        <authorList>
            <consortium name="WormBaseParasite"/>
        </authorList>
    </citation>
    <scope>IDENTIFICATION</scope>
</reference>
<evidence type="ECO:0000256" key="1">
    <source>
        <dbReference type="SAM" id="Phobius"/>
    </source>
</evidence>
<evidence type="ECO:0000313" key="2">
    <source>
        <dbReference type="EMBL" id="VDK44383.1"/>
    </source>
</evidence>
<keyword evidence="1" id="KW-1133">Transmembrane helix</keyword>
<keyword evidence="3" id="KW-1185">Reference proteome</keyword>
<gene>
    <name evidence="2" type="ORF">ASIM_LOCUS11119</name>
</gene>
<dbReference type="PANTHER" id="PTHR10796:SF104">
    <property type="entry name" value="SSD DOMAIN-CONTAINING PROTEIN"/>
    <property type="match status" value="1"/>
</dbReference>
<organism evidence="4">
    <name type="scientific">Anisakis simplex</name>
    <name type="common">Herring worm</name>
    <dbReference type="NCBI Taxonomy" id="6269"/>
    <lineage>
        <taxon>Eukaryota</taxon>
        <taxon>Metazoa</taxon>
        <taxon>Ecdysozoa</taxon>
        <taxon>Nematoda</taxon>
        <taxon>Chromadorea</taxon>
        <taxon>Rhabditida</taxon>
        <taxon>Spirurina</taxon>
        <taxon>Ascaridomorpha</taxon>
        <taxon>Ascaridoidea</taxon>
        <taxon>Anisakidae</taxon>
        <taxon>Anisakis</taxon>
        <taxon>Anisakis simplex complex</taxon>
    </lineage>
</organism>
<protein>
    <submittedName>
        <fullName evidence="2 4">Uncharacterized protein</fullName>
    </submittedName>
</protein>
<dbReference type="Proteomes" id="UP000267096">
    <property type="component" value="Unassembled WGS sequence"/>
</dbReference>
<keyword evidence="1" id="KW-0812">Transmembrane</keyword>
<dbReference type="GO" id="GO:0006897">
    <property type="term" value="P:endocytosis"/>
    <property type="evidence" value="ECO:0007669"/>
    <property type="project" value="TreeGrafter"/>
</dbReference>
<sequence>MLWPMAQCALSTILAMSPILLQPSYISFVFSNTIFFVVVFSAFHGTIVLPVTLIALNIGGTYEAKRRHSNVLSSFGSRVTIVPITSLTSLDTFKTKLDAY</sequence>
<dbReference type="OrthoDB" id="6510177at2759"/>
<dbReference type="GO" id="GO:0018996">
    <property type="term" value="P:molting cycle, collagen and cuticulin-based cuticle"/>
    <property type="evidence" value="ECO:0007669"/>
    <property type="project" value="TreeGrafter"/>
</dbReference>
<evidence type="ECO:0000313" key="4">
    <source>
        <dbReference type="WBParaSite" id="ASIM_0001156101-mRNA-1"/>
    </source>
</evidence>
<dbReference type="PANTHER" id="PTHR10796">
    <property type="entry name" value="PATCHED-RELATED"/>
    <property type="match status" value="1"/>
</dbReference>
<accession>A0A0M3JU18</accession>
<dbReference type="EMBL" id="UYRR01031042">
    <property type="protein sequence ID" value="VDK44383.1"/>
    <property type="molecule type" value="Genomic_DNA"/>
</dbReference>
<keyword evidence="1" id="KW-0472">Membrane</keyword>
<dbReference type="WBParaSite" id="ASIM_0001156101-mRNA-1">
    <property type="protein sequence ID" value="ASIM_0001156101-mRNA-1"/>
    <property type="gene ID" value="ASIM_0001156101"/>
</dbReference>
<dbReference type="InterPro" id="IPR051697">
    <property type="entry name" value="Patched_domain-protein"/>
</dbReference>